<evidence type="ECO:0000256" key="1">
    <source>
        <dbReference type="ARBA" id="ARBA00001966"/>
    </source>
</evidence>
<dbReference type="RefSeq" id="WP_161260231.1">
    <property type="nucleotide sequence ID" value="NZ_JAFBDC010000001.1"/>
</dbReference>
<dbReference type="InterPro" id="IPR017200">
    <property type="entry name" value="PqqE-like"/>
</dbReference>
<dbReference type="InterPro" id="IPR058240">
    <property type="entry name" value="rSAM_sf"/>
</dbReference>
<organism evidence="8 9">
    <name type="scientific">Heliomicrobium gestii</name>
    <name type="common">Heliobacterium gestii</name>
    <dbReference type="NCBI Taxonomy" id="2699"/>
    <lineage>
        <taxon>Bacteria</taxon>
        <taxon>Bacillati</taxon>
        <taxon>Bacillota</taxon>
        <taxon>Clostridia</taxon>
        <taxon>Eubacteriales</taxon>
        <taxon>Heliobacteriaceae</taxon>
        <taxon>Heliomicrobium</taxon>
    </lineage>
</organism>
<keyword evidence="9" id="KW-1185">Reference proteome</keyword>
<dbReference type="CDD" id="cd01335">
    <property type="entry name" value="Radical_SAM"/>
    <property type="match status" value="1"/>
</dbReference>
<dbReference type="AlphaFoldDB" id="A0A845LDM7"/>
<dbReference type="SFLD" id="SFLDS00029">
    <property type="entry name" value="Radical_SAM"/>
    <property type="match status" value="1"/>
</dbReference>
<dbReference type="SFLD" id="SFLDG01386">
    <property type="entry name" value="main_SPASM_domain-containing"/>
    <property type="match status" value="1"/>
</dbReference>
<dbReference type="SMART" id="SM00729">
    <property type="entry name" value="Elp3"/>
    <property type="match status" value="1"/>
</dbReference>
<comment type="cofactor">
    <cofactor evidence="1">
        <name>[4Fe-4S] cluster</name>
        <dbReference type="ChEBI" id="CHEBI:49883"/>
    </cofactor>
</comment>
<reference evidence="8 9" key="1">
    <citation type="submission" date="2020-01" db="EMBL/GenBank/DDBJ databases">
        <title>Whole genome sequence of Heliobacterium gestii DSM 11169.</title>
        <authorList>
            <person name="Kyndt J.A."/>
            <person name="Meyer T.E."/>
        </authorList>
    </citation>
    <scope>NUCLEOTIDE SEQUENCE [LARGE SCALE GENOMIC DNA]</scope>
    <source>
        <strain evidence="8 9">DSM 11169</strain>
    </source>
</reference>
<evidence type="ECO:0000256" key="4">
    <source>
        <dbReference type="ARBA" id="ARBA00022723"/>
    </source>
</evidence>
<evidence type="ECO:0000259" key="7">
    <source>
        <dbReference type="PROSITE" id="PS51918"/>
    </source>
</evidence>
<evidence type="ECO:0000256" key="2">
    <source>
        <dbReference type="ARBA" id="ARBA00022485"/>
    </source>
</evidence>
<dbReference type="CDD" id="cd21123">
    <property type="entry name" value="SPASM_MftC-like"/>
    <property type="match status" value="1"/>
</dbReference>
<comment type="caution">
    <text evidence="8">The sequence shown here is derived from an EMBL/GenBank/DDBJ whole genome shotgun (WGS) entry which is preliminary data.</text>
</comment>
<dbReference type="Proteomes" id="UP000471031">
    <property type="component" value="Unassembled WGS sequence"/>
</dbReference>
<dbReference type="SFLD" id="SFLDG01067">
    <property type="entry name" value="SPASM/twitch_domain_containing"/>
    <property type="match status" value="1"/>
</dbReference>
<protein>
    <submittedName>
        <fullName evidence="8">Radical SAM protein</fullName>
    </submittedName>
</protein>
<evidence type="ECO:0000313" key="8">
    <source>
        <dbReference type="EMBL" id="MZP41653.1"/>
    </source>
</evidence>
<dbReference type="GO" id="GO:0003824">
    <property type="term" value="F:catalytic activity"/>
    <property type="evidence" value="ECO:0007669"/>
    <property type="project" value="InterPro"/>
</dbReference>
<dbReference type="EMBL" id="WXEX01000001">
    <property type="protein sequence ID" value="MZP41653.1"/>
    <property type="molecule type" value="Genomic_DNA"/>
</dbReference>
<dbReference type="SUPFAM" id="SSF102114">
    <property type="entry name" value="Radical SAM enzymes"/>
    <property type="match status" value="1"/>
</dbReference>
<evidence type="ECO:0000256" key="6">
    <source>
        <dbReference type="ARBA" id="ARBA00023014"/>
    </source>
</evidence>
<dbReference type="GO" id="GO:0051539">
    <property type="term" value="F:4 iron, 4 sulfur cluster binding"/>
    <property type="evidence" value="ECO:0007669"/>
    <property type="project" value="UniProtKB-KW"/>
</dbReference>
<dbReference type="GO" id="GO:0046872">
    <property type="term" value="F:metal ion binding"/>
    <property type="evidence" value="ECO:0007669"/>
    <property type="project" value="UniProtKB-KW"/>
</dbReference>
<dbReference type="InterPro" id="IPR050377">
    <property type="entry name" value="Radical_SAM_PqqE_MftC-like"/>
</dbReference>
<feature type="domain" description="Radical SAM core" evidence="7">
    <location>
        <begin position="17"/>
        <end position="229"/>
    </location>
</feature>
<dbReference type="Pfam" id="PF13186">
    <property type="entry name" value="SPASM"/>
    <property type="match status" value="1"/>
</dbReference>
<keyword evidence="6" id="KW-0411">Iron-sulfur</keyword>
<dbReference type="PIRSF" id="PIRSF037420">
    <property type="entry name" value="PQQ_syn_pqqE"/>
    <property type="match status" value="1"/>
</dbReference>
<evidence type="ECO:0000256" key="3">
    <source>
        <dbReference type="ARBA" id="ARBA00022691"/>
    </source>
</evidence>
<proteinExistence type="predicted"/>
<gene>
    <name evidence="8" type="ORF">GTO89_01235</name>
</gene>
<evidence type="ECO:0000313" key="9">
    <source>
        <dbReference type="Proteomes" id="UP000471031"/>
    </source>
</evidence>
<dbReference type="PANTHER" id="PTHR11228:SF7">
    <property type="entry name" value="PQQA PEPTIDE CYCLASE"/>
    <property type="match status" value="1"/>
</dbReference>
<keyword evidence="3" id="KW-0949">S-adenosyl-L-methionine</keyword>
<dbReference type="InterPro" id="IPR023885">
    <property type="entry name" value="4Fe4S-binding_SPASM_dom"/>
</dbReference>
<sequence>MNENVMNPCIPASIPAAEEGFYFQWHFLESCNLRCIHCYQQGYATKELPREQIFQIALHLDNALSKWGKRGRISLTGGEPFLRKDLLCDLLERFNSSEHFNWIGILTNGTLIDDSIVDRLQAYDKLKEIQVSIDGATEMSHDKVRGSGSYARALEGIARLKVKGFTVSLMFTLHRLNQDEAEGVIDLAQQLGVDALTIERVTPMNDDDRQRLFIEVETLQAIYKRIYRKKLEAEKTSKLKIRVSRPLWNLIDEHIGGFCPVGLSSLCILHDGTALPCRRMEIPLGNVLTDGLFKIWYTSQTLWKLRNKHLLQGKCHGCPTLGNCGGCRAIAYTINGDVMAEDPQCWR</sequence>
<dbReference type="InterPro" id="IPR007197">
    <property type="entry name" value="rSAM"/>
</dbReference>
<dbReference type="PROSITE" id="PS51918">
    <property type="entry name" value="RADICAL_SAM"/>
    <property type="match status" value="1"/>
</dbReference>
<dbReference type="Pfam" id="PF04055">
    <property type="entry name" value="Radical_SAM"/>
    <property type="match status" value="1"/>
</dbReference>
<dbReference type="InterPro" id="IPR006638">
    <property type="entry name" value="Elp3/MiaA/NifB-like_rSAM"/>
</dbReference>
<accession>A0A845LDM7</accession>
<dbReference type="InterPro" id="IPR013785">
    <property type="entry name" value="Aldolase_TIM"/>
</dbReference>
<dbReference type="Gene3D" id="3.20.20.70">
    <property type="entry name" value="Aldolase class I"/>
    <property type="match status" value="1"/>
</dbReference>
<dbReference type="PANTHER" id="PTHR11228">
    <property type="entry name" value="RADICAL SAM DOMAIN PROTEIN"/>
    <property type="match status" value="1"/>
</dbReference>
<dbReference type="OrthoDB" id="9810775at2"/>
<name>A0A845LDM7_HELGE</name>
<keyword evidence="5" id="KW-0408">Iron</keyword>
<evidence type="ECO:0000256" key="5">
    <source>
        <dbReference type="ARBA" id="ARBA00023004"/>
    </source>
</evidence>
<keyword evidence="4" id="KW-0479">Metal-binding</keyword>
<dbReference type="NCBIfam" id="TIGR04085">
    <property type="entry name" value="rSAM_more_4Fe4S"/>
    <property type="match status" value="1"/>
</dbReference>
<keyword evidence="2" id="KW-0004">4Fe-4S</keyword>